<organism evidence="3 4">
    <name type="scientific">Rhizoclosmatium globosum</name>
    <dbReference type="NCBI Taxonomy" id="329046"/>
    <lineage>
        <taxon>Eukaryota</taxon>
        <taxon>Fungi</taxon>
        <taxon>Fungi incertae sedis</taxon>
        <taxon>Chytridiomycota</taxon>
        <taxon>Chytridiomycota incertae sedis</taxon>
        <taxon>Chytridiomycetes</taxon>
        <taxon>Chytridiales</taxon>
        <taxon>Chytriomycetaceae</taxon>
        <taxon>Rhizoclosmatium</taxon>
    </lineage>
</organism>
<dbReference type="GO" id="GO:0005543">
    <property type="term" value="F:phospholipid binding"/>
    <property type="evidence" value="ECO:0007669"/>
    <property type="project" value="InterPro"/>
</dbReference>
<feature type="domain" description="Pleckstrin homology" evidence="2">
    <location>
        <begin position="202"/>
        <end position="300"/>
    </location>
</feature>
<evidence type="ECO:0000256" key="1">
    <source>
        <dbReference type="SAM" id="MobiDB-lite"/>
    </source>
</evidence>
<feature type="region of interest" description="Disordered" evidence="1">
    <location>
        <begin position="51"/>
        <end position="144"/>
    </location>
</feature>
<name>A0A1Y2CTP9_9FUNG</name>
<dbReference type="GO" id="GO:0005938">
    <property type="term" value="C:cell cortex"/>
    <property type="evidence" value="ECO:0007669"/>
    <property type="project" value="InterPro"/>
</dbReference>
<keyword evidence="4" id="KW-1185">Reference proteome</keyword>
<sequence length="331" mass="36489">MQNLELQMQQDLLKESAPSSTIAASLDARIKEYDTLVHQLKAQLSTSHHQLSALKSSGMRTPAETLSSPESRDSTFNTAGFRRLVPQSSSENLASTSLPHTPQPRRDNQISGLSSFQQHSITRQPSTESMASTTLSSLNHQSSTNSLHDDAWEIESNPHLQLQPVHNSALHHHHHLQQQPVQSLHHHTQTANPPSPIQTTNVNVIVHLMTGATLQKYNRRRTKSEPRFVSVNPYTRTISWSKTAPTMGGEVTTVFMRTVFVEDLVDGRSRIVVVGVGREYVFQCGSALEHAIWERGLTLVLQGAQGQGQPQVTVNTTAVGSSNGKGGLLKW</sequence>
<proteinExistence type="predicted"/>
<accession>A0A1Y2CTP9</accession>
<dbReference type="GO" id="GO:0032065">
    <property type="term" value="P:maintenance of protein location in cell cortex"/>
    <property type="evidence" value="ECO:0007669"/>
    <property type="project" value="InterPro"/>
</dbReference>
<reference evidence="3 4" key="1">
    <citation type="submission" date="2016-07" db="EMBL/GenBank/DDBJ databases">
        <title>Pervasive Adenine N6-methylation of Active Genes in Fungi.</title>
        <authorList>
            <consortium name="DOE Joint Genome Institute"/>
            <person name="Mondo S.J."/>
            <person name="Dannebaum R.O."/>
            <person name="Kuo R.C."/>
            <person name="Labutti K."/>
            <person name="Haridas S."/>
            <person name="Kuo A."/>
            <person name="Salamov A."/>
            <person name="Ahrendt S.R."/>
            <person name="Lipzen A."/>
            <person name="Sullivan W."/>
            <person name="Andreopoulos W.B."/>
            <person name="Clum A."/>
            <person name="Lindquist E."/>
            <person name="Daum C."/>
            <person name="Ramamoorthy G.K."/>
            <person name="Gryganskyi A."/>
            <person name="Culley D."/>
            <person name="Magnuson J.K."/>
            <person name="James T.Y."/>
            <person name="O'Malley M.A."/>
            <person name="Stajich J.E."/>
            <person name="Spatafora J.W."/>
            <person name="Visel A."/>
            <person name="Grigoriev I.V."/>
        </authorList>
    </citation>
    <scope>NUCLEOTIDE SEQUENCE [LARGE SCALE GENOMIC DNA]</scope>
    <source>
        <strain evidence="3 4">JEL800</strain>
    </source>
</reference>
<dbReference type="AlphaFoldDB" id="A0A1Y2CTP9"/>
<evidence type="ECO:0000313" key="4">
    <source>
        <dbReference type="Proteomes" id="UP000193642"/>
    </source>
</evidence>
<evidence type="ECO:0000259" key="2">
    <source>
        <dbReference type="Pfam" id="PF12814"/>
    </source>
</evidence>
<feature type="compositionally biased region" description="Polar residues" evidence="1">
    <location>
        <begin position="86"/>
        <end position="100"/>
    </location>
</feature>
<feature type="compositionally biased region" description="Polar residues" evidence="1">
    <location>
        <begin position="109"/>
        <end position="144"/>
    </location>
</feature>
<dbReference type="EMBL" id="MCGO01000007">
    <property type="protein sequence ID" value="ORY50401.1"/>
    <property type="molecule type" value="Genomic_DNA"/>
</dbReference>
<dbReference type="Proteomes" id="UP000193642">
    <property type="component" value="Unassembled WGS sequence"/>
</dbReference>
<protein>
    <recommendedName>
        <fullName evidence="2">Pleckstrin homology domain-containing protein</fullName>
    </recommendedName>
</protein>
<dbReference type="InterPro" id="IPR024774">
    <property type="entry name" value="PH_dom-Mcp5-type"/>
</dbReference>
<gene>
    <name evidence="3" type="ORF">BCR33DRAFT_528586</name>
</gene>
<feature type="compositionally biased region" description="Polar residues" evidence="1">
    <location>
        <begin position="51"/>
        <end position="78"/>
    </location>
</feature>
<comment type="caution">
    <text evidence="3">The sequence shown here is derived from an EMBL/GenBank/DDBJ whole genome shotgun (WGS) entry which is preliminary data.</text>
</comment>
<evidence type="ECO:0000313" key="3">
    <source>
        <dbReference type="EMBL" id="ORY50401.1"/>
    </source>
</evidence>
<dbReference type="Pfam" id="PF12814">
    <property type="entry name" value="Mcp5_PH"/>
    <property type="match status" value="1"/>
</dbReference>
<feature type="region of interest" description="Disordered" evidence="1">
    <location>
        <begin position="168"/>
        <end position="197"/>
    </location>
</feature>
<dbReference type="OrthoDB" id="2149224at2759"/>